<name>A0A6H1ZGB0_9ZZZZ</name>
<reference evidence="1" key="1">
    <citation type="submission" date="2020-03" db="EMBL/GenBank/DDBJ databases">
        <title>The deep terrestrial virosphere.</title>
        <authorList>
            <person name="Holmfeldt K."/>
            <person name="Nilsson E."/>
            <person name="Simone D."/>
            <person name="Lopez-Fernandez M."/>
            <person name="Wu X."/>
            <person name="de Brujin I."/>
            <person name="Lundin D."/>
            <person name="Andersson A."/>
            <person name="Bertilsson S."/>
            <person name="Dopson M."/>
        </authorList>
    </citation>
    <scope>NUCLEOTIDE SEQUENCE</scope>
    <source>
        <strain evidence="3">MM415A00187</strain>
        <strain evidence="2">MM415B00313</strain>
        <strain evidence="1">TM448A00409</strain>
        <strain evidence="4">TM448B01327</strain>
    </source>
</reference>
<dbReference type="AlphaFoldDB" id="A0A6H1ZGB0"/>
<dbReference type="EMBL" id="MT142530">
    <property type="protein sequence ID" value="QJA84488.1"/>
    <property type="molecule type" value="Genomic_DNA"/>
</dbReference>
<accession>A0A6H1ZGB0</accession>
<organism evidence="1">
    <name type="scientific">viral metagenome</name>
    <dbReference type="NCBI Taxonomy" id="1070528"/>
    <lineage>
        <taxon>unclassified sequences</taxon>
        <taxon>metagenomes</taxon>
        <taxon>organismal metagenomes</taxon>
    </lineage>
</organism>
<proteinExistence type="predicted"/>
<dbReference type="EMBL" id="MT144009">
    <property type="protein sequence ID" value="QJA46387.1"/>
    <property type="molecule type" value="Genomic_DNA"/>
</dbReference>
<evidence type="ECO:0000313" key="4">
    <source>
        <dbReference type="EMBL" id="QJH98468.1"/>
    </source>
</evidence>
<dbReference type="EMBL" id="MT141564">
    <property type="protein sequence ID" value="QJA66975.1"/>
    <property type="molecule type" value="Genomic_DNA"/>
</dbReference>
<evidence type="ECO:0000313" key="1">
    <source>
        <dbReference type="EMBL" id="QJA46387.1"/>
    </source>
</evidence>
<sequence length="381" mass="42112">MISNAFTKGSEGVASGIIVNEDKTMVMQVVSYSSENQIVIANKVWDEGIIKKNYYAYNRNNVNYFPGQFVIFYRVGAFNSNPVEIPSGFELHVEDFDKTSWLCISASPLILVQIKNSLGVAVTYSNGQFVTVPGTVALSVVSSTPSTLFYSTIPLEEERVFLGQQVGNKYVVFLEGMSDTVAEIKGITAEGTNYTYTLGLNLTSDGRVLNFEGSATAPVDPVIYDTLIATLRNYDGDDDYNRFISPSYNTHPYAAFVPTNSEGAARGFRQNASYMMAWQYTAWNAYGDLPSPFTAGGGDSVAYPLNVQFKKTITYPTGIIYADRHVNNWVMWDVGSSSWITPYQYAVDLRAMDYRTGGGDGDPVALRYGAIDSLQMLFYFP</sequence>
<protein>
    <submittedName>
        <fullName evidence="1">Uncharacterized protein</fullName>
    </submittedName>
</protein>
<evidence type="ECO:0000313" key="2">
    <source>
        <dbReference type="EMBL" id="QJA66975.1"/>
    </source>
</evidence>
<dbReference type="EMBL" id="MT144735">
    <property type="protein sequence ID" value="QJH98468.1"/>
    <property type="molecule type" value="Genomic_DNA"/>
</dbReference>
<gene>
    <name evidence="3" type="ORF">MM415A00187_0023</name>
    <name evidence="2" type="ORF">MM415B00313_0023</name>
    <name evidence="1" type="ORF">TM448A00409_0023</name>
    <name evidence="4" type="ORF">TM448B01327_0008</name>
</gene>
<evidence type="ECO:0000313" key="3">
    <source>
        <dbReference type="EMBL" id="QJA84488.1"/>
    </source>
</evidence>